<sequence>MNPAGTDTVGTSNRNVLRCGAPFWLTNGGATPSRIGVGLCSVERCTSTSSPWSAIVASRLVMSRSRVTRYPWWVLPAHTGGRPPERRNMIFSYSGWAVSSAWVRKGGSALRAAQTSNDSAVASKYRCARSSCSSGIATGSTTTAPAPARSATARSNTSPTRAWSADPGSESRPIDSRSTPTRTPRSPSSSSRAVKLGGVRPTPCAVDGSSAS</sequence>
<feature type="compositionally biased region" description="Low complexity" evidence="1">
    <location>
        <begin position="132"/>
        <end position="162"/>
    </location>
</feature>
<organism evidence="2">
    <name type="scientific">uncultured Pseudonocardia sp</name>
    <dbReference type="NCBI Taxonomy" id="211455"/>
    <lineage>
        <taxon>Bacteria</taxon>
        <taxon>Bacillati</taxon>
        <taxon>Actinomycetota</taxon>
        <taxon>Actinomycetes</taxon>
        <taxon>Pseudonocardiales</taxon>
        <taxon>Pseudonocardiaceae</taxon>
        <taxon>Pseudonocardia</taxon>
        <taxon>environmental samples</taxon>
    </lineage>
</organism>
<evidence type="ECO:0000256" key="1">
    <source>
        <dbReference type="SAM" id="MobiDB-lite"/>
    </source>
</evidence>
<feature type="region of interest" description="Disordered" evidence="1">
    <location>
        <begin position="132"/>
        <end position="212"/>
    </location>
</feature>
<evidence type="ECO:0000313" key="2">
    <source>
        <dbReference type="EMBL" id="CAA9434108.1"/>
    </source>
</evidence>
<reference evidence="2" key="1">
    <citation type="submission" date="2020-02" db="EMBL/GenBank/DDBJ databases">
        <authorList>
            <person name="Meier V. D."/>
        </authorList>
    </citation>
    <scope>NUCLEOTIDE SEQUENCE</scope>
    <source>
        <strain evidence="2">AVDCRST_MAG66</strain>
    </source>
</reference>
<name>A0A6J4Q6B7_9PSEU</name>
<accession>A0A6J4Q6B7</accession>
<gene>
    <name evidence="2" type="ORF">AVDCRST_MAG66-3455</name>
</gene>
<dbReference type="AlphaFoldDB" id="A0A6J4Q6B7"/>
<proteinExistence type="predicted"/>
<feature type="compositionally biased region" description="Low complexity" evidence="1">
    <location>
        <begin position="176"/>
        <end position="192"/>
    </location>
</feature>
<protein>
    <submittedName>
        <fullName evidence="2">Uncharacterized protein</fullName>
    </submittedName>
</protein>
<dbReference type="EMBL" id="CADCUS010000497">
    <property type="protein sequence ID" value="CAA9434108.1"/>
    <property type="molecule type" value="Genomic_DNA"/>
</dbReference>